<evidence type="ECO:0000256" key="6">
    <source>
        <dbReference type="ARBA" id="ARBA00035197"/>
    </source>
</evidence>
<dbReference type="CDD" id="cd00432">
    <property type="entry name" value="Ribosomal_L18_L5e"/>
    <property type="match status" value="1"/>
</dbReference>
<dbReference type="GO" id="GO:0006412">
    <property type="term" value="P:translation"/>
    <property type="evidence" value="ECO:0007669"/>
    <property type="project" value="UniProtKB-UniRule"/>
</dbReference>
<comment type="subunit">
    <text evidence="7">Part of the 50S ribosomal subunit; part of the 5S rRNA/L5/L18/L25 subcomplex. Contacts the 5S and 23S rRNAs.</text>
</comment>
<dbReference type="SUPFAM" id="SSF53137">
    <property type="entry name" value="Translational machinery components"/>
    <property type="match status" value="1"/>
</dbReference>
<proteinExistence type="inferred from homology"/>
<dbReference type="PANTHER" id="PTHR12899">
    <property type="entry name" value="39S RIBOSOMAL PROTEIN L18, MITOCHONDRIAL"/>
    <property type="match status" value="1"/>
</dbReference>
<comment type="similarity">
    <text evidence="1 7">Belongs to the universal ribosomal protein uL18 family.</text>
</comment>
<sequence>MLEKHKKRINRHKRVRARIKGTNKVPRLCVFRSNSHIYANLIDDGKGKTILQTKDFDIAKKERKAEVKTGEKDKAVILKGKVALAYQVGEVIAQMSKEKNIKKVVFDRGGYKYHGRIKALALGARKGGLVI</sequence>
<reference evidence="8 9" key="1">
    <citation type="submission" date="2017-09" db="EMBL/GenBank/DDBJ databases">
        <title>Depth-based differentiation of microbial function through sediment-hosted aquifers and enrichment of novel symbionts in the deep terrestrial subsurface.</title>
        <authorList>
            <person name="Probst A.J."/>
            <person name="Ladd B."/>
            <person name="Jarett J.K."/>
            <person name="Geller-Mcgrath D.E."/>
            <person name="Sieber C.M."/>
            <person name="Emerson J.B."/>
            <person name="Anantharaman K."/>
            <person name="Thomas B.C."/>
            <person name="Malmstrom R."/>
            <person name="Stieglmeier M."/>
            <person name="Klingl A."/>
            <person name="Woyke T."/>
            <person name="Ryan C.M."/>
            <person name="Banfield J.F."/>
        </authorList>
    </citation>
    <scope>NUCLEOTIDE SEQUENCE [LARGE SCALE GENOMIC DNA]</scope>
    <source>
        <strain evidence="8">CG23_combo_of_CG06-09_8_20_14_all_37_87_8</strain>
    </source>
</reference>
<dbReference type="InterPro" id="IPR004389">
    <property type="entry name" value="Ribosomal_uL18_bac-type"/>
</dbReference>
<dbReference type="AlphaFoldDB" id="A0A2G9ZI57"/>
<gene>
    <name evidence="7" type="primary">rplR</name>
    <name evidence="8" type="ORF">COX24_00380</name>
</gene>
<dbReference type="GO" id="GO:1990904">
    <property type="term" value="C:ribonucleoprotein complex"/>
    <property type="evidence" value="ECO:0007669"/>
    <property type="project" value="UniProtKB-KW"/>
</dbReference>
<dbReference type="InterPro" id="IPR005484">
    <property type="entry name" value="Ribosomal_uL18_bac/plant/anim"/>
</dbReference>
<dbReference type="GO" id="GO:0008097">
    <property type="term" value="F:5S rRNA binding"/>
    <property type="evidence" value="ECO:0007669"/>
    <property type="project" value="TreeGrafter"/>
</dbReference>
<evidence type="ECO:0000256" key="4">
    <source>
        <dbReference type="ARBA" id="ARBA00022980"/>
    </source>
</evidence>
<dbReference type="GO" id="GO:0005840">
    <property type="term" value="C:ribosome"/>
    <property type="evidence" value="ECO:0007669"/>
    <property type="project" value="UniProtKB-KW"/>
</dbReference>
<evidence type="ECO:0000256" key="2">
    <source>
        <dbReference type="ARBA" id="ARBA00022730"/>
    </source>
</evidence>
<dbReference type="HAMAP" id="MF_01337_B">
    <property type="entry name" value="Ribosomal_uL18_B"/>
    <property type="match status" value="1"/>
</dbReference>
<comment type="caution">
    <text evidence="8">The sequence shown here is derived from an EMBL/GenBank/DDBJ whole genome shotgun (WGS) entry which is preliminary data.</text>
</comment>
<dbReference type="EMBL" id="PCSB01000009">
    <property type="protein sequence ID" value="PIP32018.1"/>
    <property type="molecule type" value="Genomic_DNA"/>
</dbReference>
<keyword evidence="3 7" id="KW-0694">RNA-binding</keyword>
<dbReference type="GO" id="GO:0005737">
    <property type="term" value="C:cytoplasm"/>
    <property type="evidence" value="ECO:0007669"/>
    <property type="project" value="UniProtKB-ARBA"/>
</dbReference>
<evidence type="ECO:0000313" key="9">
    <source>
        <dbReference type="Proteomes" id="UP000230447"/>
    </source>
</evidence>
<keyword evidence="5 7" id="KW-0687">Ribonucleoprotein</keyword>
<protein>
    <recommendedName>
        <fullName evidence="6 7">Large ribosomal subunit protein uL18</fullName>
    </recommendedName>
</protein>
<evidence type="ECO:0000256" key="1">
    <source>
        <dbReference type="ARBA" id="ARBA00007116"/>
    </source>
</evidence>
<dbReference type="Pfam" id="PF00861">
    <property type="entry name" value="Ribosomal_L18p"/>
    <property type="match status" value="1"/>
</dbReference>
<evidence type="ECO:0000256" key="3">
    <source>
        <dbReference type="ARBA" id="ARBA00022884"/>
    </source>
</evidence>
<keyword evidence="4 7" id="KW-0689">Ribosomal protein</keyword>
<keyword evidence="2 7" id="KW-0699">rRNA-binding</keyword>
<name>A0A2G9ZI57_9BACT</name>
<dbReference type="PANTHER" id="PTHR12899:SF3">
    <property type="entry name" value="LARGE RIBOSOMAL SUBUNIT PROTEIN UL18M"/>
    <property type="match status" value="1"/>
</dbReference>
<comment type="function">
    <text evidence="7">This is one of the proteins that bind and probably mediate the attachment of the 5S RNA into the large ribosomal subunit, where it forms part of the central protuberance.</text>
</comment>
<dbReference type="Gene3D" id="3.30.420.100">
    <property type="match status" value="1"/>
</dbReference>
<evidence type="ECO:0000313" key="8">
    <source>
        <dbReference type="EMBL" id="PIP32018.1"/>
    </source>
</evidence>
<dbReference type="InterPro" id="IPR057268">
    <property type="entry name" value="Ribosomal_L18"/>
</dbReference>
<dbReference type="NCBIfam" id="TIGR00060">
    <property type="entry name" value="L18_bact"/>
    <property type="match status" value="1"/>
</dbReference>
<dbReference type="Proteomes" id="UP000230447">
    <property type="component" value="Unassembled WGS sequence"/>
</dbReference>
<organism evidence="8 9">
    <name type="scientific">bacterium (Candidatus Gribaldobacteria) CG23_combo_of_CG06-09_8_20_14_all_37_87_8</name>
    <dbReference type="NCBI Taxonomy" id="2014278"/>
    <lineage>
        <taxon>Bacteria</taxon>
        <taxon>Candidatus Gribaldobacteria</taxon>
    </lineage>
</organism>
<dbReference type="GO" id="GO:0003735">
    <property type="term" value="F:structural constituent of ribosome"/>
    <property type="evidence" value="ECO:0007669"/>
    <property type="project" value="InterPro"/>
</dbReference>
<evidence type="ECO:0000256" key="5">
    <source>
        <dbReference type="ARBA" id="ARBA00023274"/>
    </source>
</evidence>
<evidence type="ECO:0000256" key="7">
    <source>
        <dbReference type="HAMAP-Rule" id="MF_01337"/>
    </source>
</evidence>
<accession>A0A2G9ZI57</accession>